<protein>
    <recommendedName>
        <fullName evidence="8">Fibrinogen C-terminal domain-containing protein</fullName>
    </recommendedName>
</protein>
<dbReference type="GO" id="GO:0072377">
    <property type="term" value="P:blood coagulation, common pathway"/>
    <property type="evidence" value="ECO:0007669"/>
    <property type="project" value="TreeGrafter"/>
</dbReference>
<accession>A0AAD7WJE8</accession>
<dbReference type="Proteomes" id="UP001221898">
    <property type="component" value="Unassembled WGS sequence"/>
</dbReference>
<organism evidence="9 10">
    <name type="scientific">Aldrovandia affinis</name>
    <dbReference type="NCBI Taxonomy" id="143900"/>
    <lineage>
        <taxon>Eukaryota</taxon>
        <taxon>Metazoa</taxon>
        <taxon>Chordata</taxon>
        <taxon>Craniata</taxon>
        <taxon>Vertebrata</taxon>
        <taxon>Euteleostomi</taxon>
        <taxon>Actinopterygii</taxon>
        <taxon>Neopterygii</taxon>
        <taxon>Teleostei</taxon>
        <taxon>Notacanthiformes</taxon>
        <taxon>Halosauridae</taxon>
        <taxon>Aldrovandia</taxon>
    </lineage>
</organism>
<gene>
    <name evidence="9" type="ORF">AAFF_G00417880</name>
</gene>
<dbReference type="GO" id="GO:0034116">
    <property type="term" value="P:positive regulation of heterotypic cell-cell adhesion"/>
    <property type="evidence" value="ECO:0007669"/>
    <property type="project" value="TreeGrafter"/>
</dbReference>
<comment type="caution">
    <text evidence="9">The sequence shown here is derived from an EMBL/GenBank/DDBJ whole genome shotgun (WGS) entry which is preliminary data.</text>
</comment>
<dbReference type="GO" id="GO:0005201">
    <property type="term" value="F:extracellular matrix structural constituent"/>
    <property type="evidence" value="ECO:0007669"/>
    <property type="project" value="TreeGrafter"/>
</dbReference>
<evidence type="ECO:0000256" key="7">
    <source>
        <dbReference type="SAM" id="MobiDB-lite"/>
    </source>
</evidence>
<dbReference type="EMBL" id="JAINUG010000087">
    <property type="protein sequence ID" value="KAJ8398880.1"/>
    <property type="molecule type" value="Genomic_DNA"/>
</dbReference>
<dbReference type="CDD" id="cd00087">
    <property type="entry name" value="FReD"/>
    <property type="match status" value="1"/>
</dbReference>
<evidence type="ECO:0000256" key="1">
    <source>
        <dbReference type="ARBA" id="ARBA00004613"/>
    </source>
</evidence>
<sequence>SPSYTVLHSECSLSFIGAPPFPRFSLCWAPWGPAGGAPSPSLSLPSQVSVGAKTPRPSAAPGLRQHVTGRLKVLVLLSLLIPAGSYPLFQPLDCADIYNHGSQASGVYPVYPGGATLPFYVYCDMETEGGKWTVLQRRMDGTVNFFRGWDQYKRGFGSAAGEYWLGLETIHLMMLKKNYELRVDVEDFEGASAYAKYASFSISPMVINAELDGYTLHISGFTDGGAGDSLSYNNGAKFTTFDRDHDNYSGNCAVLQGGGFWHDACTNANPNGVYAWGTSVGIGVFWWHWKSHIYSLKAISMKMRPVSLRDSWMPEPLPM</sequence>
<dbReference type="InterPro" id="IPR036056">
    <property type="entry name" value="Fibrinogen-like_C"/>
</dbReference>
<evidence type="ECO:0000313" key="9">
    <source>
        <dbReference type="EMBL" id="KAJ8398880.1"/>
    </source>
</evidence>
<keyword evidence="5" id="KW-1015">Disulfide bond</keyword>
<feature type="domain" description="Fibrinogen C-terminal" evidence="8">
    <location>
        <begin position="85"/>
        <end position="307"/>
    </location>
</feature>
<dbReference type="PROSITE" id="PS51406">
    <property type="entry name" value="FIBRINOGEN_C_2"/>
    <property type="match status" value="1"/>
</dbReference>
<evidence type="ECO:0000256" key="3">
    <source>
        <dbReference type="ARBA" id="ARBA00022729"/>
    </source>
</evidence>
<keyword evidence="6" id="KW-0325">Glycoprotein</keyword>
<name>A0AAD7WJE8_9TELE</name>
<dbReference type="InterPro" id="IPR002181">
    <property type="entry name" value="Fibrinogen_a/b/g_C_dom"/>
</dbReference>
<dbReference type="GO" id="GO:0005577">
    <property type="term" value="C:fibrinogen complex"/>
    <property type="evidence" value="ECO:0007669"/>
    <property type="project" value="TreeGrafter"/>
</dbReference>
<dbReference type="GO" id="GO:0042730">
    <property type="term" value="P:fibrinolysis"/>
    <property type="evidence" value="ECO:0007669"/>
    <property type="project" value="TreeGrafter"/>
</dbReference>
<dbReference type="NCBIfam" id="NF040941">
    <property type="entry name" value="GGGWT_bact"/>
    <property type="match status" value="1"/>
</dbReference>
<evidence type="ECO:0000256" key="2">
    <source>
        <dbReference type="ARBA" id="ARBA00022525"/>
    </source>
</evidence>
<reference evidence="9" key="1">
    <citation type="journal article" date="2023" name="Science">
        <title>Genome structures resolve the early diversification of teleost fishes.</title>
        <authorList>
            <person name="Parey E."/>
            <person name="Louis A."/>
            <person name="Montfort J."/>
            <person name="Bouchez O."/>
            <person name="Roques C."/>
            <person name="Iampietro C."/>
            <person name="Lluch J."/>
            <person name="Castinel A."/>
            <person name="Donnadieu C."/>
            <person name="Desvignes T."/>
            <person name="Floi Bucao C."/>
            <person name="Jouanno E."/>
            <person name="Wen M."/>
            <person name="Mejri S."/>
            <person name="Dirks R."/>
            <person name="Jansen H."/>
            <person name="Henkel C."/>
            <person name="Chen W.J."/>
            <person name="Zahm M."/>
            <person name="Cabau C."/>
            <person name="Klopp C."/>
            <person name="Thompson A.W."/>
            <person name="Robinson-Rechavi M."/>
            <person name="Braasch I."/>
            <person name="Lecointre G."/>
            <person name="Bobe J."/>
            <person name="Postlethwait J.H."/>
            <person name="Berthelot C."/>
            <person name="Roest Crollius H."/>
            <person name="Guiguen Y."/>
        </authorList>
    </citation>
    <scope>NUCLEOTIDE SEQUENCE</scope>
    <source>
        <strain evidence="9">NC1722</strain>
    </source>
</reference>
<evidence type="ECO:0000256" key="4">
    <source>
        <dbReference type="ARBA" id="ARBA00023054"/>
    </source>
</evidence>
<dbReference type="Gene3D" id="3.90.215.10">
    <property type="entry name" value="Gamma Fibrinogen, chain A, domain 1"/>
    <property type="match status" value="1"/>
</dbReference>
<evidence type="ECO:0000256" key="6">
    <source>
        <dbReference type="ARBA" id="ARBA00023180"/>
    </source>
</evidence>
<dbReference type="SMART" id="SM00186">
    <property type="entry name" value="FBG"/>
    <property type="match status" value="1"/>
</dbReference>
<keyword evidence="2" id="KW-0964">Secreted</keyword>
<dbReference type="GO" id="GO:0030674">
    <property type="term" value="F:protein-macromolecule adaptor activity"/>
    <property type="evidence" value="ECO:0007669"/>
    <property type="project" value="TreeGrafter"/>
</dbReference>
<dbReference type="Pfam" id="PF00147">
    <property type="entry name" value="Fibrinogen_C"/>
    <property type="match status" value="1"/>
</dbReference>
<evidence type="ECO:0000259" key="8">
    <source>
        <dbReference type="PROSITE" id="PS51406"/>
    </source>
</evidence>
<evidence type="ECO:0000313" key="10">
    <source>
        <dbReference type="Proteomes" id="UP001221898"/>
    </source>
</evidence>
<dbReference type="InterPro" id="IPR037579">
    <property type="entry name" value="FIB_ANG-like"/>
</dbReference>
<feature type="non-terminal residue" evidence="9">
    <location>
        <position position="1"/>
    </location>
</feature>
<keyword evidence="4" id="KW-0175">Coiled coil</keyword>
<dbReference type="GO" id="GO:0070527">
    <property type="term" value="P:platelet aggregation"/>
    <property type="evidence" value="ECO:0007669"/>
    <property type="project" value="TreeGrafter"/>
</dbReference>
<keyword evidence="3" id="KW-0732">Signal</keyword>
<dbReference type="FunFam" id="3.90.215.10:FF:000001">
    <property type="entry name" value="Tenascin isoform 1"/>
    <property type="match status" value="1"/>
</dbReference>
<dbReference type="PANTHER" id="PTHR47221">
    <property type="entry name" value="FIBRINOGEN ALPHA CHAIN"/>
    <property type="match status" value="1"/>
</dbReference>
<dbReference type="SUPFAM" id="SSF56496">
    <property type="entry name" value="Fibrinogen C-terminal domain-like"/>
    <property type="match status" value="1"/>
</dbReference>
<keyword evidence="10" id="KW-1185">Reference proteome</keyword>
<evidence type="ECO:0000256" key="5">
    <source>
        <dbReference type="ARBA" id="ARBA00023157"/>
    </source>
</evidence>
<proteinExistence type="predicted"/>
<comment type="subcellular location">
    <subcellularLocation>
        <location evidence="1">Secreted</location>
    </subcellularLocation>
</comment>
<dbReference type="PANTHER" id="PTHR47221:SF6">
    <property type="entry name" value="FIBRINOGEN ALPHA CHAIN"/>
    <property type="match status" value="1"/>
</dbReference>
<dbReference type="InterPro" id="IPR014716">
    <property type="entry name" value="Fibrinogen_a/b/g_C_1"/>
</dbReference>
<feature type="region of interest" description="Disordered" evidence="7">
    <location>
        <begin position="40"/>
        <end position="61"/>
    </location>
</feature>
<dbReference type="AlphaFoldDB" id="A0AAD7WJE8"/>